<protein>
    <submittedName>
        <fullName evidence="1">Uncharacterized protein</fullName>
    </submittedName>
</protein>
<evidence type="ECO:0000313" key="1">
    <source>
        <dbReference type="EMBL" id="NEW08765.1"/>
    </source>
</evidence>
<proteinExistence type="predicted"/>
<comment type="caution">
    <text evidence="1">The sequence shown here is derived from an EMBL/GenBank/DDBJ whole genome shotgun (WGS) entry which is preliminary data.</text>
</comment>
<dbReference type="EMBL" id="JAAIKC010000010">
    <property type="protein sequence ID" value="NEW08765.1"/>
    <property type="molecule type" value="Genomic_DNA"/>
</dbReference>
<gene>
    <name evidence="1" type="ORF">GK047_22475</name>
</gene>
<accession>A0A6G4A300</accession>
<name>A0A6G4A300_9BACL</name>
<reference evidence="1" key="1">
    <citation type="submission" date="2020-02" db="EMBL/GenBank/DDBJ databases">
        <authorList>
            <person name="Shen X.-R."/>
            <person name="Zhang Y.-X."/>
        </authorList>
    </citation>
    <scope>NUCLEOTIDE SEQUENCE</scope>
    <source>
        <strain evidence="1">SYP-B3998</strain>
    </source>
</reference>
<sequence>MKLNLRKIMFIVVCAELLFIYWNSISAIPFRRQQTTNPISTPRSNPSLTQIKPLTLRGVTVTETYHEVQKAS</sequence>
<organism evidence="1">
    <name type="scientific">Paenibacillus sp. SYP-B3998</name>
    <dbReference type="NCBI Taxonomy" id="2678564"/>
    <lineage>
        <taxon>Bacteria</taxon>
        <taxon>Bacillati</taxon>
        <taxon>Bacillota</taxon>
        <taxon>Bacilli</taxon>
        <taxon>Bacillales</taxon>
        <taxon>Paenibacillaceae</taxon>
        <taxon>Paenibacillus</taxon>
    </lineage>
</organism>
<dbReference type="AlphaFoldDB" id="A0A6G4A300"/>
<dbReference type="RefSeq" id="WP_163951934.1">
    <property type="nucleotide sequence ID" value="NZ_JAAIKC010000010.1"/>
</dbReference>